<evidence type="ECO:0000313" key="2">
    <source>
        <dbReference type="Proteomes" id="UP000886501"/>
    </source>
</evidence>
<keyword evidence="2" id="KW-1185">Reference proteome</keyword>
<evidence type="ECO:0000313" key="1">
    <source>
        <dbReference type="EMBL" id="KAF9648248.1"/>
    </source>
</evidence>
<reference evidence="1" key="2">
    <citation type="journal article" date="2020" name="Nat. Commun.">
        <title>Large-scale genome sequencing of mycorrhizal fungi provides insights into the early evolution of symbiotic traits.</title>
        <authorList>
            <person name="Miyauchi S."/>
            <person name="Kiss E."/>
            <person name="Kuo A."/>
            <person name="Drula E."/>
            <person name="Kohler A."/>
            <person name="Sanchez-Garcia M."/>
            <person name="Morin E."/>
            <person name="Andreopoulos B."/>
            <person name="Barry K.W."/>
            <person name="Bonito G."/>
            <person name="Buee M."/>
            <person name="Carver A."/>
            <person name="Chen C."/>
            <person name="Cichocki N."/>
            <person name="Clum A."/>
            <person name="Culley D."/>
            <person name="Crous P.W."/>
            <person name="Fauchery L."/>
            <person name="Girlanda M."/>
            <person name="Hayes R.D."/>
            <person name="Keri Z."/>
            <person name="LaButti K."/>
            <person name="Lipzen A."/>
            <person name="Lombard V."/>
            <person name="Magnuson J."/>
            <person name="Maillard F."/>
            <person name="Murat C."/>
            <person name="Nolan M."/>
            <person name="Ohm R.A."/>
            <person name="Pangilinan J."/>
            <person name="Pereira M.F."/>
            <person name="Perotto S."/>
            <person name="Peter M."/>
            <person name="Pfister S."/>
            <person name="Riley R."/>
            <person name="Sitrit Y."/>
            <person name="Stielow J.B."/>
            <person name="Szollosi G."/>
            <person name="Zifcakova L."/>
            <person name="Stursova M."/>
            <person name="Spatafora J.W."/>
            <person name="Tedersoo L."/>
            <person name="Vaario L.M."/>
            <person name="Yamada A."/>
            <person name="Yan M."/>
            <person name="Wang P."/>
            <person name="Xu J."/>
            <person name="Bruns T."/>
            <person name="Baldrian P."/>
            <person name="Vilgalys R."/>
            <person name="Dunand C."/>
            <person name="Henrissat B."/>
            <person name="Grigoriev I.V."/>
            <person name="Hibbett D."/>
            <person name="Nagy L.G."/>
            <person name="Martin F.M."/>
        </authorList>
    </citation>
    <scope>NUCLEOTIDE SEQUENCE</scope>
    <source>
        <strain evidence="1">P2</strain>
    </source>
</reference>
<organism evidence="1 2">
    <name type="scientific">Thelephora ganbajun</name>
    <name type="common">Ganba fungus</name>
    <dbReference type="NCBI Taxonomy" id="370292"/>
    <lineage>
        <taxon>Eukaryota</taxon>
        <taxon>Fungi</taxon>
        <taxon>Dikarya</taxon>
        <taxon>Basidiomycota</taxon>
        <taxon>Agaricomycotina</taxon>
        <taxon>Agaricomycetes</taxon>
        <taxon>Thelephorales</taxon>
        <taxon>Thelephoraceae</taxon>
        <taxon>Thelephora</taxon>
    </lineage>
</organism>
<comment type="caution">
    <text evidence="1">The sequence shown here is derived from an EMBL/GenBank/DDBJ whole genome shotgun (WGS) entry which is preliminary data.</text>
</comment>
<dbReference type="Proteomes" id="UP000886501">
    <property type="component" value="Unassembled WGS sequence"/>
</dbReference>
<dbReference type="EMBL" id="MU118017">
    <property type="protein sequence ID" value="KAF9648248.1"/>
    <property type="molecule type" value="Genomic_DNA"/>
</dbReference>
<gene>
    <name evidence="1" type="ORF">BDM02DRAFT_3115729</name>
</gene>
<sequence>MASSSSRSLASVWQILAGGHAKSQGSINTTTSTCQRRKLTAFCTMSSKPCTLPQFWVRRQSGVNHPISHDVV</sequence>
<proteinExistence type="predicted"/>
<accession>A0ACB6ZFZ7</accession>
<name>A0ACB6ZFZ7_THEGA</name>
<protein>
    <submittedName>
        <fullName evidence="1">Uncharacterized protein</fullName>
    </submittedName>
</protein>
<reference evidence="1" key="1">
    <citation type="submission" date="2019-10" db="EMBL/GenBank/DDBJ databases">
        <authorList>
            <consortium name="DOE Joint Genome Institute"/>
            <person name="Kuo A."/>
            <person name="Miyauchi S."/>
            <person name="Kiss E."/>
            <person name="Drula E."/>
            <person name="Kohler A."/>
            <person name="Sanchez-Garcia M."/>
            <person name="Andreopoulos B."/>
            <person name="Barry K.W."/>
            <person name="Bonito G."/>
            <person name="Buee M."/>
            <person name="Carver A."/>
            <person name="Chen C."/>
            <person name="Cichocki N."/>
            <person name="Clum A."/>
            <person name="Culley D."/>
            <person name="Crous P.W."/>
            <person name="Fauchery L."/>
            <person name="Girlanda M."/>
            <person name="Hayes R."/>
            <person name="Keri Z."/>
            <person name="Labutti K."/>
            <person name="Lipzen A."/>
            <person name="Lombard V."/>
            <person name="Magnuson J."/>
            <person name="Maillard F."/>
            <person name="Morin E."/>
            <person name="Murat C."/>
            <person name="Nolan M."/>
            <person name="Ohm R."/>
            <person name="Pangilinan J."/>
            <person name="Pereira M."/>
            <person name="Perotto S."/>
            <person name="Peter M."/>
            <person name="Riley R."/>
            <person name="Sitrit Y."/>
            <person name="Stielow B."/>
            <person name="Szollosi G."/>
            <person name="Zifcakova L."/>
            <person name="Stursova M."/>
            <person name="Spatafora J.W."/>
            <person name="Tedersoo L."/>
            <person name="Vaario L.-M."/>
            <person name="Yamada A."/>
            <person name="Yan M."/>
            <person name="Wang P."/>
            <person name="Xu J."/>
            <person name="Bruns T."/>
            <person name="Baldrian P."/>
            <person name="Vilgalys R."/>
            <person name="Henrissat B."/>
            <person name="Grigoriev I.V."/>
            <person name="Hibbett D."/>
            <person name="Nagy L.G."/>
            <person name="Martin F.M."/>
        </authorList>
    </citation>
    <scope>NUCLEOTIDE SEQUENCE</scope>
    <source>
        <strain evidence="1">P2</strain>
    </source>
</reference>